<gene>
    <name evidence="3" type="ORF">RJ639_038839</name>
</gene>
<dbReference type="Proteomes" id="UP001188597">
    <property type="component" value="Unassembled WGS sequence"/>
</dbReference>
<evidence type="ECO:0000256" key="1">
    <source>
        <dbReference type="PROSITE-ProRule" id="PRU01251"/>
    </source>
</evidence>
<dbReference type="EMBL" id="JAVXUP010000392">
    <property type="protein sequence ID" value="KAK3029134.1"/>
    <property type="molecule type" value="Genomic_DNA"/>
</dbReference>
<dbReference type="InterPro" id="IPR004176">
    <property type="entry name" value="Clp_R_N"/>
</dbReference>
<dbReference type="SUPFAM" id="SSF81923">
    <property type="entry name" value="Double Clp-N motif"/>
    <property type="match status" value="1"/>
</dbReference>
<name>A0AA88WMM7_9ASTE</name>
<accession>A0AA88WMM7</accession>
<reference evidence="3" key="1">
    <citation type="submission" date="2022-12" db="EMBL/GenBank/DDBJ databases">
        <title>Draft genome assemblies for two species of Escallonia (Escalloniales).</title>
        <authorList>
            <person name="Chanderbali A."/>
            <person name="Dervinis C."/>
            <person name="Anghel I."/>
            <person name="Soltis D."/>
            <person name="Soltis P."/>
            <person name="Zapata F."/>
        </authorList>
    </citation>
    <scope>NUCLEOTIDE SEQUENCE</scope>
    <source>
        <strain evidence="3">UCBG64.0493</strain>
        <tissue evidence="3">Leaf</tissue>
    </source>
</reference>
<sequence length="168" mass="18858">MGASLALTTVVTGGFMICIISNSEYTEMAWEGIVDAVEIAKDCKQQVVESEHLMKALLEHKDGLAWRIFIKAGVDNTSVLQATDEFIAQQPKFFRKLQVSEKALKDAIQAVRGSQRVTDQIQKTIQSGNVLYYEGLFKNPRDELCLALFASKQQYHLNCRSDVAIGRW</sequence>
<dbReference type="AlphaFoldDB" id="A0AA88WMM7"/>
<evidence type="ECO:0000313" key="3">
    <source>
        <dbReference type="EMBL" id="KAK3029134.1"/>
    </source>
</evidence>
<protein>
    <recommendedName>
        <fullName evidence="2">Clp R domain-containing protein</fullName>
    </recommendedName>
</protein>
<evidence type="ECO:0000259" key="2">
    <source>
        <dbReference type="PROSITE" id="PS51903"/>
    </source>
</evidence>
<evidence type="ECO:0000313" key="4">
    <source>
        <dbReference type="Proteomes" id="UP001188597"/>
    </source>
</evidence>
<feature type="domain" description="Clp R" evidence="2">
    <location>
        <begin position="20"/>
        <end position="168"/>
    </location>
</feature>
<dbReference type="Gene3D" id="1.10.1780.10">
    <property type="entry name" value="Clp, N-terminal domain"/>
    <property type="match status" value="1"/>
</dbReference>
<dbReference type="Pfam" id="PF02861">
    <property type="entry name" value="Clp_N"/>
    <property type="match status" value="1"/>
</dbReference>
<keyword evidence="4" id="KW-1185">Reference proteome</keyword>
<dbReference type="PROSITE" id="PS51903">
    <property type="entry name" value="CLP_R"/>
    <property type="match status" value="1"/>
</dbReference>
<keyword evidence="1" id="KW-0677">Repeat</keyword>
<organism evidence="3 4">
    <name type="scientific">Escallonia herrerae</name>
    <dbReference type="NCBI Taxonomy" id="1293975"/>
    <lineage>
        <taxon>Eukaryota</taxon>
        <taxon>Viridiplantae</taxon>
        <taxon>Streptophyta</taxon>
        <taxon>Embryophyta</taxon>
        <taxon>Tracheophyta</taxon>
        <taxon>Spermatophyta</taxon>
        <taxon>Magnoliopsida</taxon>
        <taxon>eudicotyledons</taxon>
        <taxon>Gunneridae</taxon>
        <taxon>Pentapetalae</taxon>
        <taxon>asterids</taxon>
        <taxon>campanulids</taxon>
        <taxon>Escalloniales</taxon>
        <taxon>Escalloniaceae</taxon>
        <taxon>Escallonia</taxon>
    </lineage>
</organism>
<proteinExistence type="predicted"/>
<comment type="caution">
    <text evidence="3">The sequence shown here is derived from an EMBL/GenBank/DDBJ whole genome shotgun (WGS) entry which is preliminary data.</text>
</comment>
<dbReference type="InterPro" id="IPR036628">
    <property type="entry name" value="Clp_N_dom_sf"/>
</dbReference>